<evidence type="ECO:0000313" key="2">
    <source>
        <dbReference type="EMBL" id="KAK1356191.1"/>
    </source>
</evidence>
<dbReference type="InterPro" id="IPR044794">
    <property type="entry name" value="APRL5/7"/>
</dbReference>
<dbReference type="PANTHER" id="PTHR47126">
    <property type="entry name" value="5'-ADENYLYLSULFATE REDUCTASE-LIKE 7"/>
    <property type="match status" value="1"/>
</dbReference>
<accession>A0AAD8M0K0</accession>
<protein>
    <submittedName>
        <fullName evidence="2">Uncharacterized protein</fullName>
    </submittedName>
</protein>
<sequence length="151" mass="17515">MVSQTGIVRYYGPKDLPSLLQFYKSTAGLDPVVNMTKVQLSHYKETGYKIQLWNQKPLKEIFIKEPYLILSLMFIFYKASIYLIPRLVCRVKALWFALVPHLSVGVLGESKQLLRRVFHVKDLKRIGRVQKHRRSDSSSMGFILGICVKQQ</sequence>
<dbReference type="EMBL" id="JAUIZM010000011">
    <property type="protein sequence ID" value="KAK1356191.1"/>
    <property type="molecule type" value="Genomic_DNA"/>
</dbReference>
<name>A0AAD8M0K0_9APIA</name>
<keyword evidence="1" id="KW-1133">Transmembrane helix</keyword>
<dbReference type="PANTHER" id="PTHR47126:SF3">
    <property type="entry name" value="5'-ADENYLYLSULFATE REDUCTASE-LIKE 5"/>
    <property type="match status" value="1"/>
</dbReference>
<dbReference type="AlphaFoldDB" id="A0AAD8M0K0"/>
<comment type="caution">
    <text evidence="2">The sequence shown here is derived from an EMBL/GenBank/DDBJ whole genome shotgun (WGS) entry which is preliminary data.</text>
</comment>
<gene>
    <name evidence="2" type="ORF">POM88_049447</name>
</gene>
<reference evidence="2" key="2">
    <citation type="submission" date="2023-05" db="EMBL/GenBank/DDBJ databases">
        <authorList>
            <person name="Schelkunov M.I."/>
        </authorList>
    </citation>
    <scope>NUCLEOTIDE SEQUENCE</scope>
    <source>
        <strain evidence="2">Hsosn_3</strain>
        <tissue evidence="2">Leaf</tissue>
    </source>
</reference>
<keyword evidence="1" id="KW-0472">Membrane</keyword>
<keyword evidence="1" id="KW-0812">Transmembrane</keyword>
<proteinExistence type="predicted"/>
<organism evidence="2 3">
    <name type="scientific">Heracleum sosnowskyi</name>
    <dbReference type="NCBI Taxonomy" id="360622"/>
    <lineage>
        <taxon>Eukaryota</taxon>
        <taxon>Viridiplantae</taxon>
        <taxon>Streptophyta</taxon>
        <taxon>Embryophyta</taxon>
        <taxon>Tracheophyta</taxon>
        <taxon>Spermatophyta</taxon>
        <taxon>Magnoliopsida</taxon>
        <taxon>eudicotyledons</taxon>
        <taxon>Gunneridae</taxon>
        <taxon>Pentapetalae</taxon>
        <taxon>asterids</taxon>
        <taxon>campanulids</taxon>
        <taxon>Apiales</taxon>
        <taxon>Apiaceae</taxon>
        <taxon>Apioideae</taxon>
        <taxon>apioid superclade</taxon>
        <taxon>Tordylieae</taxon>
        <taxon>Tordyliinae</taxon>
        <taxon>Heracleum</taxon>
    </lineage>
</organism>
<keyword evidence="3" id="KW-1185">Reference proteome</keyword>
<feature type="transmembrane region" description="Helical" evidence="1">
    <location>
        <begin position="67"/>
        <end position="85"/>
    </location>
</feature>
<evidence type="ECO:0000256" key="1">
    <source>
        <dbReference type="SAM" id="Phobius"/>
    </source>
</evidence>
<reference evidence="2" key="1">
    <citation type="submission" date="2023-02" db="EMBL/GenBank/DDBJ databases">
        <title>Genome of toxic invasive species Heracleum sosnowskyi carries increased number of genes despite the absence of recent whole-genome duplications.</title>
        <authorList>
            <person name="Schelkunov M."/>
            <person name="Shtratnikova V."/>
            <person name="Makarenko M."/>
            <person name="Klepikova A."/>
            <person name="Omelchenko D."/>
            <person name="Novikova G."/>
            <person name="Obukhova E."/>
            <person name="Bogdanov V."/>
            <person name="Penin A."/>
            <person name="Logacheva M."/>
        </authorList>
    </citation>
    <scope>NUCLEOTIDE SEQUENCE</scope>
    <source>
        <strain evidence="2">Hsosn_3</strain>
        <tissue evidence="2">Leaf</tissue>
    </source>
</reference>
<evidence type="ECO:0000313" key="3">
    <source>
        <dbReference type="Proteomes" id="UP001237642"/>
    </source>
</evidence>
<dbReference type="Proteomes" id="UP001237642">
    <property type="component" value="Unassembled WGS sequence"/>
</dbReference>